<dbReference type="Proteomes" id="UP000217257">
    <property type="component" value="Chromosome"/>
</dbReference>
<evidence type="ECO:0000313" key="2">
    <source>
        <dbReference type="Proteomes" id="UP000217257"/>
    </source>
</evidence>
<proteinExistence type="predicted"/>
<accession>A0A250J2T0</accession>
<dbReference type="AlphaFoldDB" id="A0A250J2T0"/>
<gene>
    <name evidence="1" type="ORF">CYFUS_003308</name>
</gene>
<dbReference type="KEGG" id="cfus:CYFUS_003308"/>
<evidence type="ECO:0000313" key="1">
    <source>
        <dbReference type="EMBL" id="ATB37883.1"/>
    </source>
</evidence>
<protein>
    <submittedName>
        <fullName evidence="1">Uncharacterized protein</fullName>
    </submittedName>
</protein>
<dbReference type="EMBL" id="CP022098">
    <property type="protein sequence ID" value="ATB37883.1"/>
    <property type="molecule type" value="Genomic_DNA"/>
</dbReference>
<reference evidence="1 2" key="1">
    <citation type="submission" date="2017-06" db="EMBL/GenBank/DDBJ databases">
        <title>Sequencing and comparative analysis of myxobacterial genomes.</title>
        <authorList>
            <person name="Rupp O."/>
            <person name="Goesmann A."/>
            <person name="Sogaard-Andersen L."/>
        </authorList>
    </citation>
    <scope>NUCLEOTIDE SEQUENCE [LARGE SCALE GENOMIC DNA]</scope>
    <source>
        <strain evidence="1 2">DSM 52655</strain>
    </source>
</reference>
<name>A0A250J2T0_9BACT</name>
<organism evidence="1 2">
    <name type="scientific">Cystobacter fuscus</name>
    <dbReference type="NCBI Taxonomy" id="43"/>
    <lineage>
        <taxon>Bacteria</taxon>
        <taxon>Pseudomonadati</taxon>
        <taxon>Myxococcota</taxon>
        <taxon>Myxococcia</taxon>
        <taxon>Myxococcales</taxon>
        <taxon>Cystobacterineae</taxon>
        <taxon>Archangiaceae</taxon>
        <taxon>Cystobacter</taxon>
    </lineage>
</organism>
<sequence length="224" mass="24110">MLHSYLWGNQVAGSSAHCGDAEGNIVVIRVDPAESTVAYVWYVKGRDDGYTVQSGSLDFTGAHPQFANNRDGCGIGGCMGSHHKQYARRTNDNDAHSWTVDNTGVFFHPGFEYDYKRDVNPSLTCEMPYHGYRCNVTVDEKHDNDDARCNRSVYTQTLSQSTSTAGGSGPWGANKSGAGAFYGGYLNKCPLTSDSASGWGIGLNASWTYGDADVKAGHPKGASQ</sequence>